<accession>A0A840W525</accession>
<sequence length="51" mass="5486">MTGAFTGAVFRLCVISEPQPDAAARALFPEDFQGPSTRIGFLLCVFVLEVP</sequence>
<gene>
    <name evidence="1" type="ORF">HNR07_001570</name>
</gene>
<dbReference type="Proteomes" id="UP000579647">
    <property type="component" value="Unassembled WGS sequence"/>
</dbReference>
<evidence type="ECO:0000313" key="2">
    <source>
        <dbReference type="Proteomes" id="UP000579647"/>
    </source>
</evidence>
<protein>
    <submittedName>
        <fullName evidence="1">Uncharacterized protein</fullName>
    </submittedName>
</protein>
<keyword evidence="2" id="KW-1185">Reference proteome</keyword>
<comment type="caution">
    <text evidence="1">The sequence shown here is derived from an EMBL/GenBank/DDBJ whole genome shotgun (WGS) entry which is preliminary data.</text>
</comment>
<evidence type="ECO:0000313" key="1">
    <source>
        <dbReference type="EMBL" id="MBB5490433.1"/>
    </source>
</evidence>
<dbReference type="EMBL" id="JACHDO010000001">
    <property type="protein sequence ID" value="MBB5490433.1"/>
    <property type="molecule type" value="Genomic_DNA"/>
</dbReference>
<reference evidence="1 2" key="1">
    <citation type="submission" date="2020-08" db="EMBL/GenBank/DDBJ databases">
        <title>Sequencing the genomes of 1000 actinobacteria strains.</title>
        <authorList>
            <person name="Klenk H.-P."/>
        </authorList>
    </citation>
    <scope>NUCLEOTIDE SEQUENCE [LARGE SCALE GENOMIC DNA]</scope>
    <source>
        <strain evidence="1 2">DSM 44598</strain>
    </source>
</reference>
<dbReference type="AlphaFoldDB" id="A0A840W525"/>
<proteinExistence type="predicted"/>
<organism evidence="1 2">
    <name type="scientific">Nocardiopsis metallicus</name>
    <dbReference type="NCBI Taxonomy" id="179819"/>
    <lineage>
        <taxon>Bacteria</taxon>
        <taxon>Bacillati</taxon>
        <taxon>Actinomycetota</taxon>
        <taxon>Actinomycetes</taxon>
        <taxon>Streptosporangiales</taxon>
        <taxon>Nocardiopsidaceae</taxon>
        <taxon>Nocardiopsis</taxon>
    </lineage>
</organism>
<name>A0A840W525_9ACTN</name>